<name>A0A1E1M5Y1_RHYSE</name>
<organism evidence="1 2">
    <name type="scientific">Rhynchosporium secalis</name>
    <name type="common">Barley scald fungus</name>
    <dbReference type="NCBI Taxonomy" id="38038"/>
    <lineage>
        <taxon>Eukaryota</taxon>
        <taxon>Fungi</taxon>
        <taxon>Dikarya</taxon>
        <taxon>Ascomycota</taxon>
        <taxon>Pezizomycotina</taxon>
        <taxon>Leotiomycetes</taxon>
        <taxon>Helotiales</taxon>
        <taxon>Ploettnerulaceae</taxon>
        <taxon>Rhynchosporium</taxon>
    </lineage>
</organism>
<dbReference type="EMBL" id="FJVC01000175">
    <property type="protein sequence ID" value="CZT44508.1"/>
    <property type="molecule type" value="Genomic_DNA"/>
</dbReference>
<dbReference type="Proteomes" id="UP000177625">
    <property type="component" value="Unassembled WGS sequence"/>
</dbReference>
<reference evidence="2" key="1">
    <citation type="submission" date="2016-03" db="EMBL/GenBank/DDBJ databases">
        <authorList>
            <person name="Guldener U."/>
        </authorList>
    </citation>
    <scope>NUCLEOTIDE SEQUENCE [LARGE SCALE GENOMIC DNA]</scope>
</reference>
<keyword evidence="2" id="KW-1185">Reference proteome</keyword>
<dbReference type="AlphaFoldDB" id="A0A1E1M5Y1"/>
<accession>A0A1E1M5Y1</accession>
<gene>
    <name evidence="1" type="ORF">RSE6_04683</name>
</gene>
<protein>
    <submittedName>
        <fullName evidence="1">Uncharacterized protein</fullName>
    </submittedName>
</protein>
<evidence type="ECO:0000313" key="2">
    <source>
        <dbReference type="Proteomes" id="UP000177625"/>
    </source>
</evidence>
<proteinExistence type="predicted"/>
<sequence length="87" mass="9688">MRVPLGLVSPVLNPRARPLYYSPPPSAYLSLGFASNDLYPTLLYTVPCYSSDSSGPIVSATLFLASYRFRLKVNNNSRLIKYNSELI</sequence>
<evidence type="ECO:0000313" key="1">
    <source>
        <dbReference type="EMBL" id="CZT44508.1"/>
    </source>
</evidence>